<dbReference type="Pfam" id="PF14604">
    <property type="entry name" value="SH3_9"/>
    <property type="match status" value="1"/>
</dbReference>
<feature type="compositionally biased region" description="Basic and acidic residues" evidence="3">
    <location>
        <begin position="507"/>
        <end position="517"/>
    </location>
</feature>
<evidence type="ECO:0000256" key="1">
    <source>
        <dbReference type="ARBA" id="ARBA00022443"/>
    </source>
</evidence>
<name>A0A9D3PJU3_MEGAT</name>
<evidence type="ECO:0000313" key="5">
    <source>
        <dbReference type="EMBL" id="KAG7461713.1"/>
    </source>
</evidence>
<dbReference type="Proteomes" id="UP001046870">
    <property type="component" value="Chromosome 17"/>
</dbReference>
<organism evidence="5 6">
    <name type="scientific">Megalops atlanticus</name>
    <name type="common">Tarpon</name>
    <name type="synonym">Clupea gigantea</name>
    <dbReference type="NCBI Taxonomy" id="7932"/>
    <lineage>
        <taxon>Eukaryota</taxon>
        <taxon>Metazoa</taxon>
        <taxon>Chordata</taxon>
        <taxon>Craniata</taxon>
        <taxon>Vertebrata</taxon>
        <taxon>Euteleostomi</taxon>
        <taxon>Actinopterygii</taxon>
        <taxon>Neopterygii</taxon>
        <taxon>Teleostei</taxon>
        <taxon>Elopiformes</taxon>
        <taxon>Megalopidae</taxon>
        <taxon>Megalops</taxon>
    </lineage>
</organism>
<dbReference type="Pfam" id="PF00018">
    <property type="entry name" value="SH3_1"/>
    <property type="match status" value="3"/>
</dbReference>
<feature type="domain" description="SH3" evidence="4">
    <location>
        <begin position="798"/>
        <end position="857"/>
    </location>
</feature>
<dbReference type="PRINTS" id="PR00499">
    <property type="entry name" value="P67PHOX"/>
</dbReference>
<evidence type="ECO:0000256" key="2">
    <source>
        <dbReference type="PROSITE-ProRule" id="PRU00192"/>
    </source>
</evidence>
<feature type="compositionally biased region" description="Basic and acidic residues" evidence="3">
    <location>
        <begin position="578"/>
        <end position="590"/>
    </location>
</feature>
<evidence type="ECO:0000313" key="6">
    <source>
        <dbReference type="Proteomes" id="UP001046870"/>
    </source>
</evidence>
<dbReference type="SUPFAM" id="SSF50044">
    <property type="entry name" value="SH3-domain"/>
    <property type="match status" value="4"/>
</dbReference>
<dbReference type="Gene3D" id="2.30.30.40">
    <property type="entry name" value="SH3 Domains"/>
    <property type="match status" value="4"/>
</dbReference>
<gene>
    <name evidence="5" type="ORF">MATL_G00194060</name>
</gene>
<comment type="caution">
    <text evidence="5">The sequence shown here is derived from an EMBL/GenBank/DDBJ whole genome shotgun (WGS) entry which is preliminary data.</text>
</comment>
<feature type="compositionally biased region" description="Polar residues" evidence="3">
    <location>
        <begin position="314"/>
        <end position="323"/>
    </location>
</feature>
<dbReference type="PANTHER" id="PTHR45929:SF2">
    <property type="entry name" value="SIGNAL TRANSDUCING ADAPTER MOLECULE 1"/>
    <property type="match status" value="1"/>
</dbReference>
<feature type="compositionally biased region" description="Basic and acidic residues" evidence="3">
    <location>
        <begin position="70"/>
        <end position="81"/>
    </location>
</feature>
<feature type="domain" description="SH3" evidence="4">
    <location>
        <begin position="874"/>
        <end position="933"/>
    </location>
</feature>
<dbReference type="InterPro" id="IPR036028">
    <property type="entry name" value="SH3-like_dom_sf"/>
</dbReference>
<dbReference type="SMART" id="SM00326">
    <property type="entry name" value="SH3"/>
    <property type="match status" value="4"/>
</dbReference>
<feature type="region of interest" description="Disordered" evidence="3">
    <location>
        <begin position="404"/>
        <end position="771"/>
    </location>
</feature>
<proteinExistence type="predicted"/>
<dbReference type="AlphaFoldDB" id="A0A9D3PJU3"/>
<protein>
    <recommendedName>
        <fullName evidence="4">SH3 domain-containing protein</fullName>
    </recommendedName>
</protein>
<reference evidence="5" key="1">
    <citation type="submission" date="2021-01" db="EMBL/GenBank/DDBJ databases">
        <authorList>
            <person name="Zahm M."/>
            <person name="Roques C."/>
            <person name="Cabau C."/>
            <person name="Klopp C."/>
            <person name="Donnadieu C."/>
            <person name="Jouanno E."/>
            <person name="Lampietro C."/>
            <person name="Louis A."/>
            <person name="Herpin A."/>
            <person name="Echchiki A."/>
            <person name="Berthelot C."/>
            <person name="Parey E."/>
            <person name="Roest-Crollius H."/>
            <person name="Braasch I."/>
            <person name="Postlethwait J."/>
            <person name="Bobe J."/>
            <person name="Montfort J."/>
            <person name="Bouchez O."/>
            <person name="Begum T."/>
            <person name="Mejri S."/>
            <person name="Adams A."/>
            <person name="Chen W.-J."/>
            <person name="Guiguen Y."/>
        </authorList>
    </citation>
    <scope>NUCLEOTIDE SEQUENCE</scope>
    <source>
        <strain evidence="5">YG-15Mar2019-1</strain>
        <tissue evidence="5">Brain</tissue>
    </source>
</reference>
<keyword evidence="6" id="KW-1185">Reference proteome</keyword>
<feature type="compositionally biased region" description="Polar residues" evidence="3">
    <location>
        <begin position="404"/>
        <end position="415"/>
    </location>
</feature>
<feature type="region of interest" description="Disordered" evidence="3">
    <location>
        <begin position="47"/>
        <end position="242"/>
    </location>
</feature>
<keyword evidence="1 2" id="KW-0728">SH3 domain</keyword>
<evidence type="ECO:0000259" key="4">
    <source>
        <dbReference type="PROSITE" id="PS50002"/>
    </source>
</evidence>
<dbReference type="GO" id="GO:0033565">
    <property type="term" value="C:ESCRT-0 complex"/>
    <property type="evidence" value="ECO:0007669"/>
    <property type="project" value="TreeGrafter"/>
</dbReference>
<dbReference type="GO" id="GO:0043328">
    <property type="term" value="P:protein transport to vacuole involved in ubiquitin-dependent protein catabolic process via the multivesicular body sorting pathway"/>
    <property type="evidence" value="ECO:0007669"/>
    <property type="project" value="TreeGrafter"/>
</dbReference>
<dbReference type="PRINTS" id="PR00452">
    <property type="entry name" value="SH3DOMAIN"/>
</dbReference>
<dbReference type="PANTHER" id="PTHR45929">
    <property type="entry name" value="JAK PATHWAY SIGNAL TRANSDUCTION ADAPTOR MOLECULE"/>
    <property type="match status" value="1"/>
</dbReference>
<feature type="region of interest" description="Disordered" evidence="3">
    <location>
        <begin position="938"/>
        <end position="973"/>
    </location>
</feature>
<feature type="compositionally biased region" description="Polar residues" evidence="3">
    <location>
        <begin position="288"/>
        <end position="299"/>
    </location>
</feature>
<accession>A0A9D3PJU3</accession>
<feature type="compositionally biased region" description="Low complexity" evidence="3">
    <location>
        <begin position="450"/>
        <end position="461"/>
    </location>
</feature>
<dbReference type="EMBL" id="JAFDVH010000017">
    <property type="protein sequence ID" value="KAG7461713.1"/>
    <property type="molecule type" value="Genomic_DNA"/>
</dbReference>
<feature type="compositionally biased region" description="Pro residues" evidence="3">
    <location>
        <begin position="687"/>
        <end position="705"/>
    </location>
</feature>
<dbReference type="OrthoDB" id="27823at2759"/>
<feature type="domain" description="SH3" evidence="4">
    <location>
        <begin position="972"/>
        <end position="1031"/>
    </location>
</feature>
<dbReference type="InterPro" id="IPR001452">
    <property type="entry name" value="SH3_domain"/>
</dbReference>
<feature type="compositionally biased region" description="Basic and acidic residues" evidence="3">
    <location>
        <begin position="739"/>
        <end position="751"/>
    </location>
</feature>
<dbReference type="InterPro" id="IPR050670">
    <property type="entry name" value="STAM"/>
</dbReference>
<feature type="region of interest" description="Disordered" evidence="3">
    <location>
        <begin position="285"/>
        <end position="358"/>
    </location>
</feature>
<dbReference type="PROSITE" id="PS50002">
    <property type="entry name" value="SH3"/>
    <property type="match status" value="4"/>
</dbReference>
<evidence type="ECO:0000256" key="3">
    <source>
        <dbReference type="SAM" id="MobiDB-lite"/>
    </source>
</evidence>
<feature type="compositionally biased region" description="Low complexity" evidence="3">
    <location>
        <begin position="180"/>
        <end position="194"/>
    </location>
</feature>
<feature type="compositionally biased region" description="Basic and acidic residues" evidence="3">
    <location>
        <begin position="432"/>
        <end position="441"/>
    </location>
</feature>
<feature type="domain" description="SH3" evidence="4">
    <location>
        <begin position="1043"/>
        <end position="1102"/>
    </location>
</feature>
<sequence>MQSVSTVIGTESEKGAVSRVLDFSLKETFHGTLFPSLMAEARIDEEEEELRELRDPGVRRNLRQSNPAADRSERNKPEHRQSSQGPLSSIRAAIKRTSTRTNSQSDNQRDRRRPEITILSAEPLATNAWFPGASGGFPPPPPPSEHIWGGSIPAVAQPPPSYDQVIREKTQEQAPPPAATPRRSTTTIATQTEFPSPPETPTSHCGATSQGSDKKGSVAKRPPKPPRPAFPSRPKLLPSESAASTVDCLLDLGESPVFPAKELTETNSRTAEAVNSLLDTSCKFLASPLTSGPDLQTGPSEPCLISLDFPPSRTAESTPSPHSKPTAACPSQEDPRRPRPRPRSRPHAQPLTREVKVQTLVRLRDDGESAQVIQSPGEGSSSKYLQELLEVFGSDDQCFLSTTKVKSDSMSTLRTKIQAFEKQASSGSGDEEPAKRPEPRPRAQPPRPPAVAAKPSVPVKPSLAPRPSNKGFWEKGVASAPRPETNNHKEVNCAPTPAPRPLLPKKSTAESKNKDAPVTRQRPPRPSIAARAKNPTVRDEGGAVVLTAPPVPAKPSVDLIDLNSHTPAAPPPAITPDCESKKAAADDVPAKRGSNPDRPSVPQKPTVIRVPSRAGKLCEDDSADPAPPLPVQKPVGGLAPPVAQKPSLPSKPTPQPSTQESTNAEKLGSSLPEKSLPPRPSGGKVLPPRPPPAKGAPARPPPPQTAGPKRPQSQGSPKKGPALPPRPSPGHPLYGRYTKKNEALKPPEKTESSNLEGQLVDVQSRPQKPPVKVVAPLVDVTSSSEPQAAGPKQAQKESCGLQAQVLHDFNPEGAGELALRTGDTVSMVERVDGEWYRGTCRGSSGIFPVNHVKVLSNSPAPSHKKEAGPVAAPISGPRCVARFDFDSEHGDELSFSEGTVIRLKEYLDQGWARGDINGRSGIFPLNFVEVVEDLPAPLVPPQPVHKNTEPPGSASSPPNQEKDTKPSQRGPEGEEWATALYDFAAQTDEDLSFQQGARILITEHVDSEWCCGRLNDKEGLFPKAFVQICTAQAEEKQPPSMADGRGRARALFSFTSECEEELSVKVGDIITNLESIDEEWFFGELSGRRGLIPKNYVQVLQDS</sequence>